<accession>A0A1V6P6X0</accession>
<dbReference type="AlphaFoldDB" id="A0A1V6P6X0"/>
<gene>
    <name evidence="2" type="ORF">PENDEC_c020G00269</name>
</gene>
<evidence type="ECO:0000313" key="2">
    <source>
        <dbReference type="EMBL" id="OQD72623.1"/>
    </source>
</evidence>
<feature type="region of interest" description="Disordered" evidence="1">
    <location>
        <begin position="79"/>
        <end position="103"/>
    </location>
</feature>
<dbReference type="OrthoDB" id="4540357at2759"/>
<evidence type="ECO:0000256" key="1">
    <source>
        <dbReference type="SAM" id="MobiDB-lite"/>
    </source>
</evidence>
<proteinExistence type="predicted"/>
<sequence>MLPPLIAIPTLVEPTFELATLESGELRQAFWEEIPQWKQAASSKGSETFLDLYSFGVFLEADVLPGRNVDLAAKERHWEKNANEAAESGPFRRQKRPPFHPYL</sequence>
<dbReference type="Proteomes" id="UP000191522">
    <property type="component" value="Unassembled WGS sequence"/>
</dbReference>
<comment type="caution">
    <text evidence="2">The sequence shown here is derived from an EMBL/GenBank/DDBJ whole genome shotgun (WGS) entry which is preliminary data.</text>
</comment>
<evidence type="ECO:0000313" key="3">
    <source>
        <dbReference type="Proteomes" id="UP000191522"/>
    </source>
</evidence>
<keyword evidence="3" id="KW-1185">Reference proteome</keyword>
<feature type="compositionally biased region" description="Basic residues" evidence="1">
    <location>
        <begin position="92"/>
        <end position="103"/>
    </location>
</feature>
<organism evidence="2 3">
    <name type="scientific">Penicillium decumbens</name>
    <dbReference type="NCBI Taxonomy" id="69771"/>
    <lineage>
        <taxon>Eukaryota</taxon>
        <taxon>Fungi</taxon>
        <taxon>Dikarya</taxon>
        <taxon>Ascomycota</taxon>
        <taxon>Pezizomycotina</taxon>
        <taxon>Eurotiomycetes</taxon>
        <taxon>Eurotiomycetidae</taxon>
        <taxon>Eurotiales</taxon>
        <taxon>Aspergillaceae</taxon>
        <taxon>Penicillium</taxon>
    </lineage>
</organism>
<dbReference type="EMBL" id="MDYL01000020">
    <property type="protein sequence ID" value="OQD72623.1"/>
    <property type="molecule type" value="Genomic_DNA"/>
</dbReference>
<name>A0A1V6P6X0_PENDC</name>
<reference evidence="3" key="1">
    <citation type="journal article" date="2017" name="Nat. Microbiol.">
        <title>Global analysis of biosynthetic gene clusters reveals vast potential of secondary metabolite production in Penicillium species.</title>
        <authorList>
            <person name="Nielsen J.C."/>
            <person name="Grijseels S."/>
            <person name="Prigent S."/>
            <person name="Ji B."/>
            <person name="Dainat J."/>
            <person name="Nielsen K.F."/>
            <person name="Frisvad J.C."/>
            <person name="Workman M."/>
            <person name="Nielsen J."/>
        </authorList>
    </citation>
    <scope>NUCLEOTIDE SEQUENCE [LARGE SCALE GENOMIC DNA]</scope>
    <source>
        <strain evidence="3">IBT 11843</strain>
    </source>
</reference>
<protein>
    <submittedName>
        <fullName evidence="2">Uncharacterized protein</fullName>
    </submittedName>
</protein>